<dbReference type="PANTHER" id="PTHR37946:SF1">
    <property type="entry name" value="SLL1969 PROTEIN"/>
    <property type="match status" value="1"/>
</dbReference>
<evidence type="ECO:0000313" key="2">
    <source>
        <dbReference type="EMBL" id="RCU52775.1"/>
    </source>
</evidence>
<sequence length="419" mass="47109">MKFLPKSFQIFIALFLSVGISGCNFMRLGNDLEEMREERRLISGQVVVNDAVPAEGPIILVRYQKQGENYLMRTFERLPESLSFLVILSKQPSFLIAIEDRNSDGRYNPGERYGFWGQPSPLTMNMTTGTLEIVIDQTAALNKTFIDDVLNFDIAYLPGQQLNMIGAVTDLNDLNIGVSGAQIGVWQPNKFVKTKPLGIFQLQPYVADKIPVLFVHGMGGYPEQFSLFIDNLDLTKFQPWVYSYPSGLRLSVVSYHLNLVLQHLHQAQHFEEIHIVAHSMGGLISRGALNRCGPSCTYGGSLTTIATPWLGHKSARSGVRMAPQVVPSWFDMQPESKFLSQLVEQNMVNTFDFNLAFAYRNQGLSRENSDGSVTLESQLATSYQKSATHIRGINATHTTILKTQELFEWWENSVTKEAR</sequence>
<organism evidence="2 3">
    <name type="scientific">Corallincola holothuriorum</name>
    <dbReference type="NCBI Taxonomy" id="2282215"/>
    <lineage>
        <taxon>Bacteria</taxon>
        <taxon>Pseudomonadati</taxon>
        <taxon>Pseudomonadota</taxon>
        <taxon>Gammaproteobacteria</taxon>
        <taxon>Alteromonadales</taxon>
        <taxon>Psychromonadaceae</taxon>
        <taxon>Corallincola</taxon>
    </lineage>
</organism>
<feature type="domain" description="DUF676" evidence="1">
    <location>
        <begin position="258"/>
        <end position="325"/>
    </location>
</feature>
<dbReference type="InterPro" id="IPR007751">
    <property type="entry name" value="DUF676_lipase-like"/>
</dbReference>
<protein>
    <recommendedName>
        <fullName evidence="1">DUF676 domain-containing protein</fullName>
    </recommendedName>
</protein>
<dbReference type="AlphaFoldDB" id="A0A368NSH0"/>
<dbReference type="SUPFAM" id="SSF53474">
    <property type="entry name" value="alpha/beta-Hydrolases"/>
    <property type="match status" value="1"/>
</dbReference>
<name>A0A368NSH0_9GAMM</name>
<proteinExistence type="predicted"/>
<gene>
    <name evidence="2" type="ORF">DU002_02095</name>
</gene>
<dbReference type="RefSeq" id="WP_114336683.1">
    <property type="nucleotide sequence ID" value="NZ_QPID01000001.1"/>
</dbReference>
<dbReference type="PANTHER" id="PTHR37946">
    <property type="entry name" value="SLL1969 PROTEIN"/>
    <property type="match status" value="1"/>
</dbReference>
<dbReference type="Pfam" id="PF05057">
    <property type="entry name" value="DUF676"/>
    <property type="match status" value="1"/>
</dbReference>
<dbReference type="EMBL" id="QPID01000001">
    <property type="protein sequence ID" value="RCU52775.1"/>
    <property type="molecule type" value="Genomic_DNA"/>
</dbReference>
<comment type="caution">
    <text evidence="2">The sequence shown here is derived from an EMBL/GenBank/DDBJ whole genome shotgun (WGS) entry which is preliminary data.</text>
</comment>
<dbReference type="PROSITE" id="PS51257">
    <property type="entry name" value="PROKAR_LIPOPROTEIN"/>
    <property type="match status" value="1"/>
</dbReference>
<dbReference type="InterPro" id="IPR029058">
    <property type="entry name" value="AB_hydrolase_fold"/>
</dbReference>
<evidence type="ECO:0000259" key="1">
    <source>
        <dbReference type="Pfam" id="PF05057"/>
    </source>
</evidence>
<dbReference type="Gene3D" id="3.40.50.1820">
    <property type="entry name" value="alpha/beta hydrolase"/>
    <property type="match status" value="1"/>
</dbReference>
<evidence type="ECO:0000313" key="3">
    <source>
        <dbReference type="Proteomes" id="UP000252558"/>
    </source>
</evidence>
<dbReference type="OrthoDB" id="869379at2"/>
<dbReference type="Proteomes" id="UP000252558">
    <property type="component" value="Unassembled WGS sequence"/>
</dbReference>
<keyword evidence="3" id="KW-1185">Reference proteome</keyword>
<reference evidence="2 3" key="1">
    <citation type="submission" date="2018-07" db="EMBL/GenBank/DDBJ databases">
        <title>Corallincola holothuriorum sp. nov., a new facultative anaerobe isolated from sea cucumber Apostichopus japonicus.</title>
        <authorList>
            <person name="Xia H."/>
        </authorList>
    </citation>
    <scope>NUCLEOTIDE SEQUENCE [LARGE SCALE GENOMIC DNA]</scope>
    <source>
        <strain evidence="2 3">C4</strain>
    </source>
</reference>
<accession>A0A368NSH0</accession>